<feature type="transmembrane region" description="Helical" evidence="8">
    <location>
        <begin position="64"/>
        <end position="85"/>
    </location>
</feature>
<comment type="function">
    <text evidence="8">May be involved in fusion of retrograde transport vesicles derived from an endocytic compartment with the Golgi complex.</text>
</comment>
<keyword evidence="10" id="KW-1185">Reference proteome</keyword>
<evidence type="ECO:0000256" key="1">
    <source>
        <dbReference type="ARBA" id="ARBA00004141"/>
    </source>
</evidence>
<organism evidence="9 10">
    <name type="scientific">Canavalia gladiata</name>
    <name type="common">Sword bean</name>
    <name type="synonym">Dolichos gladiatus</name>
    <dbReference type="NCBI Taxonomy" id="3824"/>
    <lineage>
        <taxon>Eukaryota</taxon>
        <taxon>Viridiplantae</taxon>
        <taxon>Streptophyta</taxon>
        <taxon>Embryophyta</taxon>
        <taxon>Tracheophyta</taxon>
        <taxon>Spermatophyta</taxon>
        <taxon>Magnoliopsida</taxon>
        <taxon>eudicotyledons</taxon>
        <taxon>Gunneridae</taxon>
        <taxon>Pentapetalae</taxon>
        <taxon>rosids</taxon>
        <taxon>fabids</taxon>
        <taxon>Fabales</taxon>
        <taxon>Fabaceae</taxon>
        <taxon>Papilionoideae</taxon>
        <taxon>50 kb inversion clade</taxon>
        <taxon>NPAAA clade</taxon>
        <taxon>indigoferoid/millettioid clade</taxon>
        <taxon>Phaseoleae</taxon>
        <taxon>Canavalia</taxon>
    </lineage>
</organism>
<evidence type="ECO:0000256" key="7">
    <source>
        <dbReference type="ARBA" id="ARBA00025800"/>
    </source>
</evidence>
<dbReference type="GO" id="GO:0016192">
    <property type="term" value="P:vesicle-mediated transport"/>
    <property type="evidence" value="ECO:0007669"/>
    <property type="project" value="InterPro"/>
</dbReference>
<keyword evidence="2 8" id="KW-0813">Transport</keyword>
<evidence type="ECO:0000256" key="6">
    <source>
        <dbReference type="ARBA" id="ARBA00023136"/>
    </source>
</evidence>
<comment type="caution">
    <text evidence="9">The sequence shown here is derived from an EMBL/GenBank/DDBJ whole genome shotgun (WGS) entry which is preliminary data.</text>
</comment>
<evidence type="ECO:0000256" key="2">
    <source>
        <dbReference type="ARBA" id="ARBA00022448"/>
    </source>
</evidence>
<keyword evidence="3 8" id="KW-0812">Transmembrane</keyword>
<dbReference type="Pfam" id="PF04178">
    <property type="entry name" value="Got1"/>
    <property type="match status" value="1"/>
</dbReference>
<evidence type="ECO:0000313" key="10">
    <source>
        <dbReference type="Proteomes" id="UP001367508"/>
    </source>
</evidence>
<name>A0AAN9KND3_CANGL</name>
<comment type="subcellular location">
    <subcellularLocation>
        <location evidence="1 8">Membrane</location>
        <topology evidence="1 8">Multi-pass membrane protein</topology>
    </subcellularLocation>
</comment>
<dbReference type="InterPro" id="IPR011691">
    <property type="entry name" value="Vesicle_transpt_SFT2"/>
</dbReference>
<sequence>MGKHAQNEFWKTALTSVLKAFLLGPIQQMLMMFDPVRIFATAISIGCVVIALVCALWIHSKVLTIIAIVIEIGALIWSILIRGWICISDRY</sequence>
<keyword evidence="6 8" id="KW-0472">Membrane</keyword>
<comment type="caution">
    <text evidence="8">Lacks conserved residue(s) required for the propagation of feature annotation.</text>
</comment>
<dbReference type="GO" id="GO:0016020">
    <property type="term" value="C:membrane"/>
    <property type="evidence" value="ECO:0007669"/>
    <property type="project" value="UniProtKB-SubCell"/>
</dbReference>
<comment type="similarity">
    <text evidence="7 8">Belongs to the SFT2 family.</text>
</comment>
<evidence type="ECO:0000256" key="5">
    <source>
        <dbReference type="ARBA" id="ARBA00022989"/>
    </source>
</evidence>
<accession>A0AAN9KND3</accession>
<dbReference type="AlphaFoldDB" id="A0AAN9KND3"/>
<dbReference type="GO" id="GO:0015031">
    <property type="term" value="P:protein transport"/>
    <property type="evidence" value="ECO:0007669"/>
    <property type="project" value="UniProtKB-KW"/>
</dbReference>
<keyword evidence="5 8" id="KW-1133">Transmembrane helix</keyword>
<reference evidence="9 10" key="1">
    <citation type="submission" date="2024-01" db="EMBL/GenBank/DDBJ databases">
        <title>The genomes of 5 underutilized Papilionoideae crops provide insights into root nodulation and disease resistanc.</title>
        <authorList>
            <person name="Jiang F."/>
        </authorList>
    </citation>
    <scope>NUCLEOTIDE SEQUENCE [LARGE SCALE GENOMIC DNA]</scope>
    <source>
        <strain evidence="9">LVBAO_FW01</strain>
        <tissue evidence="9">Leaves</tissue>
    </source>
</reference>
<dbReference type="Proteomes" id="UP001367508">
    <property type="component" value="Unassembled WGS sequence"/>
</dbReference>
<evidence type="ECO:0000256" key="4">
    <source>
        <dbReference type="ARBA" id="ARBA00022927"/>
    </source>
</evidence>
<dbReference type="GO" id="GO:0005737">
    <property type="term" value="C:cytoplasm"/>
    <property type="evidence" value="ECO:0007669"/>
    <property type="project" value="UniProtKB-ARBA"/>
</dbReference>
<dbReference type="PANTHER" id="PTHR23137:SF29">
    <property type="entry name" value="VESICLE TRANSPORT PROTEIN"/>
    <property type="match status" value="1"/>
</dbReference>
<evidence type="ECO:0000313" key="9">
    <source>
        <dbReference type="EMBL" id="KAK7320850.1"/>
    </source>
</evidence>
<protein>
    <recommendedName>
        <fullName evidence="8">Vesicle transport protein</fullName>
    </recommendedName>
</protein>
<keyword evidence="4 8" id="KW-0653">Protein transport</keyword>
<feature type="transmembrane region" description="Helical" evidence="8">
    <location>
        <begin position="38"/>
        <end position="58"/>
    </location>
</feature>
<gene>
    <name evidence="9" type="ORF">VNO77_30704</name>
</gene>
<dbReference type="EMBL" id="JAYMYQ010000007">
    <property type="protein sequence ID" value="KAK7320850.1"/>
    <property type="molecule type" value="Genomic_DNA"/>
</dbReference>
<evidence type="ECO:0000256" key="3">
    <source>
        <dbReference type="ARBA" id="ARBA00022692"/>
    </source>
</evidence>
<dbReference type="InterPro" id="IPR007305">
    <property type="entry name" value="Vesicle_transpt_Got1/SFT2"/>
</dbReference>
<dbReference type="GO" id="GO:0012505">
    <property type="term" value="C:endomembrane system"/>
    <property type="evidence" value="ECO:0007669"/>
    <property type="project" value="UniProtKB-ARBA"/>
</dbReference>
<evidence type="ECO:0000256" key="8">
    <source>
        <dbReference type="RuleBase" id="RU363111"/>
    </source>
</evidence>
<proteinExistence type="inferred from homology"/>
<dbReference type="PANTHER" id="PTHR23137">
    <property type="entry name" value="VESICLE TRANSPORT PROTEIN-RELATED"/>
    <property type="match status" value="1"/>
</dbReference>